<dbReference type="EMBL" id="FRDI01000016">
    <property type="protein sequence ID" value="SHN71892.1"/>
    <property type="molecule type" value="Genomic_DNA"/>
</dbReference>
<dbReference type="GO" id="GO:0006605">
    <property type="term" value="P:protein targeting"/>
    <property type="evidence" value="ECO:0007669"/>
    <property type="project" value="UniProtKB-UniRule"/>
</dbReference>
<dbReference type="PANTHER" id="PTHR33910:SF1">
    <property type="entry name" value="PROTEIN TRANSLOCASE SUBUNIT SECE"/>
    <property type="match status" value="1"/>
</dbReference>
<sequence>MAATKDKDKSHNNSSKTEKSWFESAGEFYRGSVSEIKKVTWPTKPEIKVTTFAVLGFVLFMTVYLGIVDFGLFNLINWIISSLS</sequence>
<keyword evidence="4 9" id="KW-0812">Transmembrane</keyword>
<evidence type="ECO:0000256" key="1">
    <source>
        <dbReference type="ARBA" id="ARBA00004370"/>
    </source>
</evidence>
<dbReference type="GO" id="GO:0065002">
    <property type="term" value="P:intracellular protein transmembrane transport"/>
    <property type="evidence" value="ECO:0007669"/>
    <property type="project" value="UniProtKB-UniRule"/>
</dbReference>
<gene>
    <name evidence="9" type="primary">secE</name>
    <name evidence="11" type="ORF">SAMN02745728_02241</name>
</gene>
<dbReference type="Gene3D" id="1.20.5.1030">
    <property type="entry name" value="Preprotein translocase secy subunit"/>
    <property type="match status" value="1"/>
</dbReference>
<comment type="subunit">
    <text evidence="9">Component of the Sec protein translocase complex. Heterotrimer consisting of SecY, SecE and SecG subunits. The heterotrimers can form oligomers, although 1 heterotrimer is thought to be able to translocate proteins. Interacts with the ribosome. Interacts with SecDF, and other proteins may be involved. Interacts with SecA.</text>
</comment>
<keyword evidence="3 9" id="KW-1003">Cell membrane</keyword>
<evidence type="ECO:0000256" key="2">
    <source>
        <dbReference type="ARBA" id="ARBA00022448"/>
    </source>
</evidence>
<evidence type="ECO:0000256" key="3">
    <source>
        <dbReference type="ARBA" id="ARBA00022475"/>
    </source>
</evidence>
<dbReference type="AlphaFoldDB" id="A0A1M7TMD3"/>
<dbReference type="RefSeq" id="WP_072697918.1">
    <property type="nucleotide sequence ID" value="NZ_FRDI01000016.1"/>
</dbReference>
<keyword evidence="8 9" id="KW-0472">Membrane</keyword>
<dbReference type="HAMAP" id="MF_00422">
    <property type="entry name" value="SecE"/>
    <property type="match status" value="1"/>
</dbReference>
<keyword evidence="5 9" id="KW-0653">Protein transport</keyword>
<evidence type="ECO:0000256" key="9">
    <source>
        <dbReference type="HAMAP-Rule" id="MF_00422"/>
    </source>
</evidence>
<dbReference type="Proteomes" id="UP000186469">
    <property type="component" value="Unassembled WGS sequence"/>
</dbReference>
<accession>A0A1M7TMD3</accession>
<dbReference type="STRING" id="1121455.SAMN02745728_02241"/>
<keyword evidence="6 9" id="KW-1133">Transmembrane helix</keyword>
<protein>
    <recommendedName>
        <fullName evidence="9">Protein translocase subunit SecE</fullName>
    </recommendedName>
</protein>
<dbReference type="GO" id="GO:0008320">
    <property type="term" value="F:protein transmembrane transporter activity"/>
    <property type="evidence" value="ECO:0007669"/>
    <property type="project" value="UniProtKB-UniRule"/>
</dbReference>
<name>A0A1M7TMD3_9BACT</name>
<keyword evidence="12" id="KW-1185">Reference proteome</keyword>
<evidence type="ECO:0000256" key="10">
    <source>
        <dbReference type="SAM" id="MobiDB-lite"/>
    </source>
</evidence>
<dbReference type="GO" id="GO:0043952">
    <property type="term" value="P:protein transport by the Sec complex"/>
    <property type="evidence" value="ECO:0007669"/>
    <property type="project" value="UniProtKB-UniRule"/>
</dbReference>
<dbReference type="PROSITE" id="PS01067">
    <property type="entry name" value="SECE_SEC61G"/>
    <property type="match status" value="1"/>
</dbReference>
<keyword evidence="7 9" id="KW-0811">Translocation</keyword>
<dbReference type="InterPro" id="IPR001901">
    <property type="entry name" value="Translocase_SecE/Sec61-g"/>
</dbReference>
<evidence type="ECO:0000256" key="4">
    <source>
        <dbReference type="ARBA" id="ARBA00022692"/>
    </source>
</evidence>
<evidence type="ECO:0000256" key="6">
    <source>
        <dbReference type="ARBA" id="ARBA00022989"/>
    </source>
</evidence>
<comment type="similarity">
    <text evidence="9">Belongs to the SecE/SEC61-gamma family.</text>
</comment>
<comment type="function">
    <text evidence="9">Essential subunit of the Sec protein translocation channel SecYEG. Clamps together the 2 halves of SecY. May contact the channel plug during translocation.</text>
</comment>
<dbReference type="NCBIfam" id="TIGR00964">
    <property type="entry name" value="secE_bact"/>
    <property type="match status" value="1"/>
</dbReference>
<reference evidence="11 12" key="1">
    <citation type="submission" date="2016-12" db="EMBL/GenBank/DDBJ databases">
        <authorList>
            <person name="Song W.-J."/>
            <person name="Kurnit D.M."/>
        </authorList>
    </citation>
    <scope>NUCLEOTIDE SEQUENCE [LARGE SCALE GENOMIC DNA]</scope>
    <source>
        <strain evidence="11 12">DSM 11393</strain>
    </source>
</reference>
<feature type="region of interest" description="Disordered" evidence="10">
    <location>
        <begin position="1"/>
        <end position="21"/>
    </location>
</feature>
<evidence type="ECO:0000256" key="7">
    <source>
        <dbReference type="ARBA" id="ARBA00023010"/>
    </source>
</evidence>
<organism evidence="11 12">
    <name type="scientific">Desulfovibrio litoralis DSM 11393</name>
    <dbReference type="NCBI Taxonomy" id="1121455"/>
    <lineage>
        <taxon>Bacteria</taxon>
        <taxon>Pseudomonadati</taxon>
        <taxon>Thermodesulfobacteriota</taxon>
        <taxon>Desulfovibrionia</taxon>
        <taxon>Desulfovibrionales</taxon>
        <taxon>Desulfovibrionaceae</taxon>
        <taxon>Desulfovibrio</taxon>
    </lineage>
</organism>
<evidence type="ECO:0000256" key="8">
    <source>
        <dbReference type="ARBA" id="ARBA00023136"/>
    </source>
</evidence>
<dbReference type="GO" id="GO:0005886">
    <property type="term" value="C:plasma membrane"/>
    <property type="evidence" value="ECO:0007669"/>
    <property type="project" value="UniProtKB-SubCell"/>
</dbReference>
<evidence type="ECO:0000256" key="5">
    <source>
        <dbReference type="ARBA" id="ARBA00022927"/>
    </source>
</evidence>
<evidence type="ECO:0000313" key="12">
    <source>
        <dbReference type="Proteomes" id="UP000186469"/>
    </source>
</evidence>
<keyword evidence="2 9" id="KW-0813">Transport</keyword>
<dbReference type="InterPro" id="IPR038379">
    <property type="entry name" value="SecE_sf"/>
</dbReference>
<evidence type="ECO:0000313" key="11">
    <source>
        <dbReference type="EMBL" id="SHN71892.1"/>
    </source>
</evidence>
<feature type="transmembrane region" description="Helical" evidence="9">
    <location>
        <begin position="52"/>
        <end position="80"/>
    </location>
</feature>
<dbReference type="PANTHER" id="PTHR33910">
    <property type="entry name" value="PROTEIN TRANSLOCASE SUBUNIT SECE"/>
    <property type="match status" value="1"/>
</dbReference>
<proteinExistence type="inferred from homology"/>
<comment type="subcellular location">
    <subcellularLocation>
        <location evidence="9">Cell membrane</location>
        <topology evidence="9">Single-pass membrane protein</topology>
    </subcellularLocation>
    <subcellularLocation>
        <location evidence="1">Membrane</location>
    </subcellularLocation>
</comment>
<dbReference type="GO" id="GO:0009306">
    <property type="term" value="P:protein secretion"/>
    <property type="evidence" value="ECO:0007669"/>
    <property type="project" value="UniProtKB-UniRule"/>
</dbReference>
<dbReference type="Pfam" id="PF00584">
    <property type="entry name" value="SecE"/>
    <property type="match status" value="1"/>
</dbReference>
<dbReference type="OrthoDB" id="9812738at2"/>
<dbReference type="InterPro" id="IPR005807">
    <property type="entry name" value="SecE_bac"/>
</dbReference>